<dbReference type="AlphaFoldDB" id="A0A8A4TDR8"/>
<dbReference type="GO" id="GO:0006431">
    <property type="term" value="P:methionyl-tRNA aminoacylation"/>
    <property type="evidence" value="ECO:0007669"/>
    <property type="project" value="InterPro"/>
</dbReference>
<evidence type="ECO:0000313" key="18">
    <source>
        <dbReference type="EMBL" id="QTD48239.1"/>
    </source>
</evidence>
<dbReference type="GO" id="GO:0005737">
    <property type="term" value="C:cytoplasm"/>
    <property type="evidence" value="ECO:0007669"/>
    <property type="project" value="UniProtKB-SubCell"/>
</dbReference>
<keyword evidence="6" id="KW-0963">Cytoplasm</keyword>
<accession>A0A8A4TDR8</accession>
<protein>
    <recommendedName>
        <fullName evidence="5">Methionine--tRNA ligase</fullName>
        <ecNumber evidence="4">6.1.1.10</ecNumber>
    </recommendedName>
    <alternativeName>
        <fullName evidence="14">Methionyl-tRNA synthetase</fullName>
    </alternativeName>
</protein>
<dbReference type="GO" id="GO:0004825">
    <property type="term" value="F:methionine-tRNA ligase activity"/>
    <property type="evidence" value="ECO:0007669"/>
    <property type="project" value="UniProtKB-EC"/>
</dbReference>
<dbReference type="InterPro" id="IPR012340">
    <property type="entry name" value="NA-bd_OB-fold"/>
</dbReference>
<comment type="subunit">
    <text evidence="3">Homodimer.</text>
</comment>
<evidence type="ECO:0000256" key="5">
    <source>
        <dbReference type="ARBA" id="ARBA00018753"/>
    </source>
</evidence>
<keyword evidence="12" id="KW-0648">Protein biosynthesis</keyword>
<keyword evidence="11 16" id="KW-0694">RNA-binding</keyword>
<keyword evidence="10" id="KW-0067">ATP-binding</keyword>
<evidence type="ECO:0000256" key="4">
    <source>
        <dbReference type="ARBA" id="ARBA00012838"/>
    </source>
</evidence>
<evidence type="ECO:0000256" key="6">
    <source>
        <dbReference type="ARBA" id="ARBA00022490"/>
    </source>
</evidence>
<dbReference type="EMBL" id="CP071793">
    <property type="protein sequence ID" value="QTD48239.1"/>
    <property type="molecule type" value="Genomic_DNA"/>
</dbReference>
<comment type="subcellular location">
    <subcellularLocation>
        <location evidence="2">Cytoplasm</location>
    </subcellularLocation>
</comment>
<dbReference type="EC" id="6.1.1.10" evidence="4"/>
<dbReference type="InterPro" id="IPR051270">
    <property type="entry name" value="Tyrosine-tRNA_ligase_regulator"/>
</dbReference>
<gene>
    <name evidence="18" type="primary">metG</name>
    <name evidence="18" type="ORF">J3U87_21865</name>
</gene>
<dbReference type="Pfam" id="PF01588">
    <property type="entry name" value="tRNA_bind"/>
    <property type="match status" value="1"/>
</dbReference>
<comment type="catalytic activity">
    <reaction evidence="15">
        <text>tRNA(Met) + L-methionine + ATP = L-methionyl-tRNA(Met) + AMP + diphosphate</text>
        <dbReference type="Rhea" id="RHEA:13481"/>
        <dbReference type="Rhea" id="RHEA-COMP:9667"/>
        <dbReference type="Rhea" id="RHEA-COMP:9698"/>
        <dbReference type="ChEBI" id="CHEBI:30616"/>
        <dbReference type="ChEBI" id="CHEBI:33019"/>
        <dbReference type="ChEBI" id="CHEBI:57844"/>
        <dbReference type="ChEBI" id="CHEBI:78442"/>
        <dbReference type="ChEBI" id="CHEBI:78530"/>
        <dbReference type="ChEBI" id="CHEBI:456215"/>
        <dbReference type="EC" id="6.1.1.10"/>
    </reaction>
</comment>
<dbReference type="Gene3D" id="2.40.50.140">
    <property type="entry name" value="Nucleic acid-binding proteins"/>
    <property type="match status" value="1"/>
</dbReference>
<evidence type="ECO:0000256" key="8">
    <source>
        <dbReference type="ARBA" id="ARBA00022598"/>
    </source>
</evidence>
<name>A0A8A4TDR8_SULCO</name>
<evidence type="ECO:0000259" key="17">
    <source>
        <dbReference type="PROSITE" id="PS50886"/>
    </source>
</evidence>
<evidence type="ECO:0000256" key="16">
    <source>
        <dbReference type="PROSITE-ProRule" id="PRU00209"/>
    </source>
</evidence>
<evidence type="ECO:0000256" key="2">
    <source>
        <dbReference type="ARBA" id="ARBA00004496"/>
    </source>
</evidence>
<dbReference type="SUPFAM" id="SSF50249">
    <property type="entry name" value="Nucleic acid-binding proteins"/>
    <property type="match status" value="1"/>
</dbReference>
<comment type="function">
    <text evidence="1">Is required not only for elongation of protein synthesis but also for the initiation of all mRNA translation through initiator tRNA(fMet) aminoacylation.</text>
</comment>
<sequence>MTESQVNAAEAAADESLISIEDFMKVDLRVGKILTCEKVPKSKKLLKMEVDLGNETRQILAGMAPYYLPEEMIGRRVVVVANLKPAKLMGLESQGMMLAAAPDHEGACPALLTLPEGMPLGAKVR</sequence>
<evidence type="ECO:0000256" key="14">
    <source>
        <dbReference type="ARBA" id="ARBA00030904"/>
    </source>
</evidence>
<keyword evidence="7 16" id="KW-0820">tRNA-binding</keyword>
<keyword evidence="13" id="KW-0030">Aminoacyl-tRNA synthetase</keyword>
<dbReference type="Proteomes" id="UP000663929">
    <property type="component" value="Chromosome"/>
</dbReference>
<dbReference type="GO" id="GO:0000049">
    <property type="term" value="F:tRNA binding"/>
    <property type="evidence" value="ECO:0007669"/>
    <property type="project" value="UniProtKB-UniRule"/>
</dbReference>
<evidence type="ECO:0000313" key="19">
    <source>
        <dbReference type="Proteomes" id="UP000663929"/>
    </source>
</evidence>
<evidence type="ECO:0000256" key="15">
    <source>
        <dbReference type="ARBA" id="ARBA00047364"/>
    </source>
</evidence>
<proteinExistence type="predicted"/>
<evidence type="ECO:0000256" key="12">
    <source>
        <dbReference type="ARBA" id="ARBA00022917"/>
    </source>
</evidence>
<dbReference type="NCBIfam" id="TIGR00399">
    <property type="entry name" value="metG_C_term"/>
    <property type="match status" value="1"/>
</dbReference>
<evidence type="ECO:0000256" key="10">
    <source>
        <dbReference type="ARBA" id="ARBA00022840"/>
    </source>
</evidence>
<keyword evidence="8 18" id="KW-0436">Ligase</keyword>
<keyword evidence="9" id="KW-0547">Nucleotide-binding</keyword>
<evidence type="ECO:0000256" key="1">
    <source>
        <dbReference type="ARBA" id="ARBA00003314"/>
    </source>
</evidence>
<evidence type="ECO:0000256" key="7">
    <source>
        <dbReference type="ARBA" id="ARBA00022555"/>
    </source>
</evidence>
<keyword evidence="19" id="KW-1185">Reference proteome</keyword>
<dbReference type="PANTHER" id="PTHR11586">
    <property type="entry name" value="TRNA-AMINOACYLATION COFACTOR ARC1 FAMILY MEMBER"/>
    <property type="match status" value="1"/>
</dbReference>
<dbReference type="RefSeq" id="WP_237377898.1">
    <property type="nucleotide sequence ID" value="NZ_CP071793.1"/>
</dbReference>
<reference evidence="18" key="1">
    <citation type="submission" date="2021-03" db="EMBL/GenBank/DDBJ databases">
        <title>Acanthopleuribacteraceae sp. M133.</title>
        <authorList>
            <person name="Wang G."/>
        </authorList>
    </citation>
    <scope>NUCLEOTIDE SEQUENCE</scope>
    <source>
        <strain evidence="18">M133</strain>
    </source>
</reference>
<feature type="domain" description="TRNA-binding" evidence="17">
    <location>
        <begin position="22"/>
        <end position="125"/>
    </location>
</feature>
<dbReference type="InterPro" id="IPR002547">
    <property type="entry name" value="tRNA-bd_dom"/>
</dbReference>
<organism evidence="18 19">
    <name type="scientific">Sulfidibacter corallicola</name>
    <dbReference type="NCBI Taxonomy" id="2818388"/>
    <lineage>
        <taxon>Bacteria</taxon>
        <taxon>Pseudomonadati</taxon>
        <taxon>Acidobacteriota</taxon>
        <taxon>Holophagae</taxon>
        <taxon>Acanthopleuribacterales</taxon>
        <taxon>Acanthopleuribacteraceae</taxon>
        <taxon>Sulfidibacter</taxon>
    </lineage>
</organism>
<dbReference type="PROSITE" id="PS50886">
    <property type="entry name" value="TRBD"/>
    <property type="match status" value="1"/>
</dbReference>
<dbReference type="FunFam" id="2.40.50.140:FF:000042">
    <property type="entry name" value="Methionine--tRNA ligase"/>
    <property type="match status" value="1"/>
</dbReference>
<dbReference type="GO" id="GO:0005524">
    <property type="term" value="F:ATP binding"/>
    <property type="evidence" value="ECO:0007669"/>
    <property type="project" value="UniProtKB-KW"/>
</dbReference>
<evidence type="ECO:0000256" key="9">
    <source>
        <dbReference type="ARBA" id="ARBA00022741"/>
    </source>
</evidence>
<dbReference type="CDD" id="cd02800">
    <property type="entry name" value="tRNA_bind_EcMetRS_like"/>
    <property type="match status" value="1"/>
</dbReference>
<dbReference type="InterPro" id="IPR004495">
    <property type="entry name" value="Met-tRNA-synth_bsu_C"/>
</dbReference>
<dbReference type="KEGG" id="scor:J3U87_21865"/>
<dbReference type="PANTHER" id="PTHR11586:SF37">
    <property type="entry name" value="TRNA-BINDING DOMAIN-CONTAINING PROTEIN"/>
    <property type="match status" value="1"/>
</dbReference>
<evidence type="ECO:0000256" key="3">
    <source>
        <dbReference type="ARBA" id="ARBA00011738"/>
    </source>
</evidence>
<evidence type="ECO:0000256" key="11">
    <source>
        <dbReference type="ARBA" id="ARBA00022884"/>
    </source>
</evidence>
<evidence type="ECO:0000256" key="13">
    <source>
        <dbReference type="ARBA" id="ARBA00023146"/>
    </source>
</evidence>